<keyword evidence="2" id="KW-0677">Repeat</keyword>
<evidence type="ECO:0000313" key="3">
    <source>
        <dbReference type="EMBL" id="MYM37940.1"/>
    </source>
</evidence>
<dbReference type="InterPro" id="IPR015915">
    <property type="entry name" value="Kelch-typ_b-propeller"/>
</dbReference>
<keyword evidence="1" id="KW-0880">Kelch repeat</keyword>
<evidence type="ECO:0000313" key="4">
    <source>
        <dbReference type="Proteomes" id="UP000478090"/>
    </source>
</evidence>
<proteinExistence type="predicted"/>
<dbReference type="Pfam" id="PF24996">
    <property type="entry name" value="NANM"/>
    <property type="match status" value="1"/>
</dbReference>
<dbReference type="SUPFAM" id="SSF117281">
    <property type="entry name" value="Kelch motif"/>
    <property type="match status" value="1"/>
</dbReference>
<dbReference type="NCBIfam" id="TIGR03547">
    <property type="entry name" value="muta_rot_YjhT"/>
    <property type="match status" value="1"/>
</dbReference>
<accession>A0ABW9VEQ0</accession>
<keyword evidence="4" id="KW-1185">Reference proteome</keyword>
<gene>
    <name evidence="3" type="ORF">GTP27_01185</name>
</gene>
<name>A0ABW9VEQ0_9BURK</name>
<protein>
    <submittedName>
        <fullName evidence="3">YjhT family mutarotase</fullName>
    </submittedName>
</protein>
<dbReference type="InterPro" id="IPR019936">
    <property type="entry name" value="NanM_proteobact"/>
</dbReference>
<evidence type="ECO:0000256" key="1">
    <source>
        <dbReference type="ARBA" id="ARBA00022441"/>
    </source>
</evidence>
<sequence>MDILDHTSLENGSPPRDFAWPDFPLVLKEAVGVRIGHMLFAGLGSAGRGWFALDLRATVKAWQIRALFPFSARNGAVAAAANGKIYVFGGSGRLMEQHSLHQFDSIACYDPQTDGWYELDSRLPVGMLGAAAATVGTSIYIFGGYNKQQFDTLFRDCEAACAEQQAEILHAFMDRKAEDFGWNDHVWRFDTDDHSWHDLGKVAYAPNCGSGIIADGAEIWLASGEVKPGLRTAGVRHVSVEDGQLHWHAAQELPALEQAQEGVAAAFAGKCGSVKLLAGGSNFVGARHNYASGKLYAHQGLSKLWRDEIYVLSKGKWELAGRLPQGRANGLAFEIEQGLLLVGGDTQNGQPCLATWLLSYRDGSGITISSGNLK</sequence>
<dbReference type="EMBL" id="WWCM01000001">
    <property type="protein sequence ID" value="MYM37940.1"/>
    <property type="molecule type" value="Genomic_DNA"/>
</dbReference>
<comment type="caution">
    <text evidence="3">The sequence shown here is derived from an EMBL/GenBank/DDBJ whole genome shotgun (WGS) entry which is preliminary data.</text>
</comment>
<dbReference type="RefSeq" id="WP_161037363.1">
    <property type="nucleotide sequence ID" value="NZ_WWCM01000001.1"/>
</dbReference>
<dbReference type="Gene3D" id="2.120.10.80">
    <property type="entry name" value="Kelch-type beta propeller"/>
    <property type="match status" value="1"/>
</dbReference>
<reference evidence="3 4" key="1">
    <citation type="submission" date="2019-12" db="EMBL/GenBank/DDBJ databases">
        <title>Novel species isolated from a subtropical stream in China.</title>
        <authorList>
            <person name="Lu H."/>
        </authorList>
    </citation>
    <scope>NUCLEOTIDE SEQUENCE [LARGE SCALE GENOMIC DNA]</scope>
    <source>
        <strain evidence="3 4">CY13W</strain>
    </source>
</reference>
<dbReference type="PANTHER" id="PTHR45632">
    <property type="entry name" value="LD33804P"/>
    <property type="match status" value="1"/>
</dbReference>
<dbReference type="Proteomes" id="UP000478090">
    <property type="component" value="Unassembled WGS sequence"/>
</dbReference>
<evidence type="ECO:0000256" key="2">
    <source>
        <dbReference type="ARBA" id="ARBA00022737"/>
    </source>
</evidence>
<organism evidence="3 4">
    <name type="scientific">Duganella qianjiadongensis</name>
    <dbReference type="NCBI Taxonomy" id="2692176"/>
    <lineage>
        <taxon>Bacteria</taxon>
        <taxon>Pseudomonadati</taxon>
        <taxon>Pseudomonadota</taxon>
        <taxon>Betaproteobacteria</taxon>
        <taxon>Burkholderiales</taxon>
        <taxon>Oxalobacteraceae</taxon>
        <taxon>Telluria group</taxon>
        <taxon>Duganella</taxon>
    </lineage>
</organism>
<dbReference type="InterPro" id="IPR056734">
    <property type="entry name" value="NANM"/>
</dbReference>